<proteinExistence type="predicted"/>
<protein>
    <submittedName>
        <fullName evidence="1">Putative RNA-binding protein</fullName>
    </submittedName>
</protein>
<dbReference type="OrthoDB" id="9792160at2"/>
<dbReference type="AlphaFoldDB" id="A0A0D8I7N0"/>
<dbReference type="KEGG" id="cace:CACET_c36400"/>
<dbReference type="CDD" id="cd10912">
    <property type="entry name" value="PIN_YacP-like"/>
    <property type="match status" value="1"/>
</dbReference>
<dbReference type="EMBL" id="CP009687">
    <property type="protein sequence ID" value="AKL97071.1"/>
    <property type="molecule type" value="Genomic_DNA"/>
</dbReference>
<dbReference type="PANTHER" id="PTHR34547:SF1">
    <property type="entry name" value="YACP-LIKE NYN DOMAIN PROTEIN"/>
    <property type="match status" value="1"/>
</dbReference>
<evidence type="ECO:0000313" key="2">
    <source>
        <dbReference type="Proteomes" id="UP000035704"/>
    </source>
</evidence>
<dbReference type="RefSeq" id="WP_044825870.1">
    <property type="nucleotide sequence ID" value="NZ_CP009687.1"/>
</dbReference>
<sequence>MKEYLIIDGYNVINAWSELKALAEESLEEARIELVERMAEYQSYKGINIIVVFDAHMVKGTMEKNDAIKGIKVVFTKEKETADSYIEKFIVQLSKRHRAAVVTNDWAEQQVVLGGGATRTSVRELIIDYGTIKQNIQRKTEVLKQEKDSLSNRIDPLILEKLEKFRRRS</sequence>
<dbReference type="STRING" id="84022.CACET_c36400"/>
<name>A0A0D8I7N0_9CLOT</name>
<accession>A0A0D8I7N0</accession>
<gene>
    <name evidence="1" type="ORF">CACET_c36400</name>
</gene>
<dbReference type="Pfam" id="PF05991">
    <property type="entry name" value="NYN_YacP"/>
    <property type="match status" value="1"/>
</dbReference>
<dbReference type="PANTHER" id="PTHR34547">
    <property type="entry name" value="YACP-LIKE NYN DOMAIN PROTEIN"/>
    <property type="match status" value="1"/>
</dbReference>
<keyword evidence="2" id="KW-1185">Reference proteome</keyword>
<reference evidence="1 2" key="1">
    <citation type="submission" date="2014-10" db="EMBL/GenBank/DDBJ databases">
        <title>Genome sequence of Clostridium aceticum DSM 1496.</title>
        <authorList>
            <person name="Poehlein A."/>
            <person name="Schiel-Bengelsdorf B."/>
            <person name="Gottschalk G."/>
            <person name="Duerre P."/>
            <person name="Daniel R."/>
        </authorList>
    </citation>
    <scope>NUCLEOTIDE SEQUENCE [LARGE SCALE GENOMIC DNA]</scope>
    <source>
        <strain evidence="1 2">DSM 1496</strain>
    </source>
</reference>
<evidence type="ECO:0000313" key="1">
    <source>
        <dbReference type="EMBL" id="AKL97071.1"/>
    </source>
</evidence>
<dbReference type="InterPro" id="IPR010298">
    <property type="entry name" value="YacP-like"/>
</dbReference>
<organism evidence="1 2">
    <name type="scientific">Clostridium aceticum</name>
    <dbReference type="NCBI Taxonomy" id="84022"/>
    <lineage>
        <taxon>Bacteria</taxon>
        <taxon>Bacillati</taxon>
        <taxon>Bacillota</taxon>
        <taxon>Clostridia</taxon>
        <taxon>Eubacteriales</taxon>
        <taxon>Clostridiaceae</taxon>
        <taxon>Clostridium</taxon>
    </lineage>
</organism>
<dbReference type="PATRIC" id="fig|84022.5.peg.1755"/>
<dbReference type="Proteomes" id="UP000035704">
    <property type="component" value="Chromosome"/>
</dbReference>